<dbReference type="RefSeq" id="WP_114133349.1">
    <property type="nucleotide sequence ID" value="NZ_QDHA01000044.1"/>
</dbReference>
<protein>
    <recommendedName>
        <fullName evidence="3">Acetoacetate decarboxylase</fullName>
    </recommendedName>
</protein>
<name>A0A367PG22_CUPNE</name>
<reference evidence="1 2" key="1">
    <citation type="submission" date="2018-04" db="EMBL/GenBank/DDBJ databases">
        <title>Cupriavidus necator CR12 genome sequencing and assembly.</title>
        <authorList>
            <person name="Ben Fekih I."/>
            <person name="Mazhar H.S."/>
            <person name="Bello S.K."/>
            <person name="Rensing C."/>
        </authorList>
    </citation>
    <scope>NUCLEOTIDE SEQUENCE [LARGE SCALE GENOMIC DNA]</scope>
    <source>
        <strain evidence="1 2">CR12</strain>
    </source>
</reference>
<sequence length="278" mass="30610">MPDLKNNGAMHRMPYGFGPTAGPRQGPDLKPFDWSTSPHRLSVAVSFLTEANLLSELLPPGFRLEGDPVVTVELTELSELEWLAGRGYSMLGVRFPARFQGTTDDVTGSFLSVLWENLADPILSGREELGYAKLWCELPPARIFRNKVVGSAAWLTHQFAEISVDDLTEAELFAPAYPGLEGLKSDGTLHYKYVPDTQNWGAAALAHPCLSPAGGSVSVERVRRGRGNVSFFPTTWEDMPTQFHIVTKLMQLPQLESRGAWVAELRGASDLSNQRKLA</sequence>
<proteinExistence type="predicted"/>
<comment type="caution">
    <text evidence="1">The sequence shown here is derived from an EMBL/GenBank/DDBJ whole genome shotgun (WGS) entry which is preliminary data.</text>
</comment>
<gene>
    <name evidence="1" type="ORF">DDK22_19445</name>
</gene>
<dbReference type="AlphaFoldDB" id="A0A367PG22"/>
<accession>A0A367PG22</accession>
<evidence type="ECO:0008006" key="3">
    <source>
        <dbReference type="Google" id="ProtNLM"/>
    </source>
</evidence>
<dbReference type="SUPFAM" id="SSF160104">
    <property type="entry name" value="Acetoacetate decarboxylase-like"/>
    <property type="match status" value="1"/>
</dbReference>
<dbReference type="Proteomes" id="UP000253501">
    <property type="component" value="Unassembled WGS sequence"/>
</dbReference>
<dbReference type="EMBL" id="QDHA01000044">
    <property type="protein sequence ID" value="RCJ06828.1"/>
    <property type="molecule type" value="Genomic_DNA"/>
</dbReference>
<dbReference type="GO" id="GO:0016829">
    <property type="term" value="F:lyase activity"/>
    <property type="evidence" value="ECO:0007669"/>
    <property type="project" value="InterPro"/>
</dbReference>
<organism evidence="1 2">
    <name type="scientific">Cupriavidus necator</name>
    <name type="common">Alcaligenes eutrophus</name>
    <name type="synonym">Ralstonia eutropha</name>
    <dbReference type="NCBI Taxonomy" id="106590"/>
    <lineage>
        <taxon>Bacteria</taxon>
        <taxon>Pseudomonadati</taxon>
        <taxon>Pseudomonadota</taxon>
        <taxon>Betaproteobacteria</taxon>
        <taxon>Burkholderiales</taxon>
        <taxon>Burkholderiaceae</taxon>
        <taxon>Cupriavidus</taxon>
    </lineage>
</organism>
<dbReference type="InterPro" id="IPR023375">
    <property type="entry name" value="ADC_dom_sf"/>
</dbReference>
<dbReference type="InterPro" id="IPR010451">
    <property type="entry name" value="Acetoacetate_decarboxylase"/>
</dbReference>
<dbReference type="Gene3D" id="2.40.400.10">
    <property type="entry name" value="Acetoacetate decarboxylase-like"/>
    <property type="match status" value="1"/>
</dbReference>
<evidence type="ECO:0000313" key="1">
    <source>
        <dbReference type="EMBL" id="RCJ06828.1"/>
    </source>
</evidence>
<evidence type="ECO:0000313" key="2">
    <source>
        <dbReference type="Proteomes" id="UP000253501"/>
    </source>
</evidence>
<dbReference type="Pfam" id="PF06314">
    <property type="entry name" value="ADC"/>
    <property type="match status" value="1"/>
</dbReference>